<name>A0A917BRE9_9PROT</name>
<dbReference type="RefSeq" id="WP_188660540.1">
    <property type="nucleotide sequence ID" value="NZ_BMHV01000002.1"/>
</dbReference>
<organism evidence="2 3">
    <name type="scientific">Terasakiella brassicae</name>
    <dbReference type="NCBI Taxonomy" id="1634917"/>
    <lineage>
        <taxon>Bacteria</taxon>
        <taxon>Pseudomonadati</taxon>
        <taxon>Pseudomonadota</taxon>
        <taxon>Alphaproteobacteria</taxon>
        <taxon>Rhodospirillales</taxon>
        <taxon>Terasakiellaceae</taxon>
        <taxon>Terasakiella</taxon>
    </lineage>
</organism>
<protein>
    <submittedName>
        <fullName evidence="2">Uncharacterized protein</fullName>
    </submittedName>
</protein>
<gene>
    <name evidence="2" type="ORF">GCM10011332_03230</name>
</gene>
<dbReference type="EMBL" id="BMHV01000002">
    <property type="protein sequence ID" value="GGF53250.1"/>
    <property type="molecule type" value="Genomic_DNA"/>
</dbReference>
<evidence type="ECO:0000256" key="1">
    <source>
        <dbReference type="SAM" id="MobiDB-lite"/>
    </source>
</evidence>
<keyword evidence="3" id="KW-1185">Reference proteome</keyword>
<dbReference type="AlphaFoldDB" id="A0A917BRE9"/>
<sequence>MIDAVEIYICKPGQKIEDGQMVMSNDIDCKEAAQEDAEKRCKIMPSIERIVYYDISGGGFKVLHSYTNPNVVKSGAKRHPRPLGGQVPVKKKKKPAPQKGVWAKMKKSLGL</sequence>
<comment type="caution">
    <text evidence="2">The sequence shown here is derived from an EMBL/GenBank/DDBJ whole genome shotgun (WGS) entry which is preliminary data.</text>
</comment>
<proteinExistence type="predicted"/>
<reference evidence="2" key="1">
    <citation type="journal article" date="2014" name="Int. J. Syst. Evol. Microbiol.">
        <title>Complete genome sequence of Corynebacterium casei LMG S-19264T (=DSM 44701T), isolated from a smear-ripened cheese.</title>
        <authorList>
            <consortium name="US DOE Joint Genome Institute (JGI-PGF)"/>
            <person name="Walter F."/>
            <person name="Albersmeier A."/>
            <person name="Kalinowski J."/>
            <person name="Ruckert C."/>
        </authorList>
    </citation>
    <scope>NUCLEOTIDE SEQUENCE</scope>
    <source>
        <strain evidence="2">CGMCC 1.15254</strain>
    </source>
</reference>
<accession>A0A917BRE9</accession>
<evidence type="ECO:0000313" key="3">
    <source>
        <dbReference type="Proteomes" id="UP000632498"/>
    </source>
</evidence>
<dbReference type="Proteomes" id="UP000632498">
    <property type="component" value="Unassembled WGS sequence"/>
</dbReference>
<reference evidence="2" key="2">
    <citation type="submission" date="2020-09" db="EMBL/GenBank/DDBJ databases">
        <authorList>
            <person name="Sun Q."/>
            <person name="Zhou Y."/>
        </authorList>
    </citation>
    <scope>NUCLEOTIDE SEQUENCE</scope>
    <source>
        <strain evidence="2">CGMCC 1.15254</strain>
    </source>
</reference>
<evidence type="ECO:0000313" key="2">
    <source>
        <dbReference type="EMBL" id="GGF53250.1"/>
    </source>
</evidence>
<feature type="region of interest" description="Disordered" evidence="1">
    <location>
        <begin position="71"/>
        <end position="111"/>
    </location>
</feature>